<keyword evidence="3" id="KW-1185">Reference proteome</keyword>
<evidence type="ECO:0000256" key="1">
    <source>
        <dbReference type="SAM" id="MobiDB-lite"/>
    </source>
</evidence>
<sequence>MRHCDASPASQELPLSPHDEYGSNTWRCGPPSRQQEGVSASAATHAHSSRDDIAMRDCARVATHRSGGTLPASVQRIRAKANTILAERWFLRWGLYAVRRATLRRVEHRALVVLWRRVGARCFSWWRLVTERRMCREVLHREAAVRERVMLIGGLCRVSWDKWRRWTRTRARQRSRALRLALVNRQRHAHLRFHTWACYPRRCHQLRAVEQIRFSAERSLARLALIRWRLHTLEGYLAYPLQVRAAQRVAAVAFHTWQRRALVGARLRFIHQEALLHLAQSCFERWKRWLRRRLQAALLRKANETRLLLSIFSQWAWQHQLRALEYEQYVAARHLPRLFS</sequence>
<dbReference type="AlphaFoldDB" id="A0A836H122"/>
<feature type="region of interest" description="Disordered" evidence="1">
    <location>
        <begin position="1"/>
        <end position="50"/>
    </location>
</feature>
<dbReference type="RefSeq" id="XP_067059815.1">
    <property type="nucleotide sequence ID" value="XM_067203165.1"/>
</dbReference>
<name>A0A836H122_9TRYP</name>
<comment type="caution">
    <text evidence="2">The sequence shown here is derived from an EMBL/GenBank/DDBJ whole genome shotgun (WGS) entry which is preliminary data.</text>
</comment>
<dbReference type="EMBL" id="JAFHLR010000034">
    <property type="protein sequence ID" value="KAG5468013.1"/>
    <property type="molecule type" value="Genomic_DNA"/>
</dbReference>
<gene>
    <name evidence="2" type="ORF">LSCM4_01100</name>
</gene>
<protein>
    <recommendedName>
        <fullName evidence="4">Sfi1 spindle body domain-containing protein</fullName>
    </recommendedName>
</protein>
<organism evidence="2 3">
    <name type="scientific">Leishmania orientalis</name>
    <dbReference type="NCBI Taxonomy" id="2249476"/>
    <lineage>
        <taxon>Eukaryota</taxon>
        <taxon>Discoba</taxon>
        <taxon>Euglenozoa</taxon>
        <taxon>Kinetoplastea</taxon>
        <taxon>Metakinetoplastina</taxon>
        <taxon>Trypanosomatida</taxon>
        <taxon>Trypanosomatidae</taxon>
        <taxon>Leishmaniinae</taxon>
        <taxon>Leishmania</taxon>
    </lineage>
</organism>
<evidence type="ECO:0008006" key="4">
    <source>
        <dbReference type="Google" id="ProtNLM"/>
    </source>
</evidence>
<feature type="compositionally biased region" description="Polar residues" evidence="1">
    <location>
        <begin position="22"/>
        <end position="38"/>
    </location>
</feature>
<evidence type="ECO:0000313" key="3">
    <source>
        <dbReference type="Proteomes" id="UP000674143"/>
    </source>
</evidence>
<dbReference type="KEGG" id="loi:92357099"/>
<reference evidence="3" key="1">
    <citation type="journal article" date="2021" name="Microbiol. Resour. Announc.">
        <title>LGAAP: Leishmaniinae Genome Assembly and Annotation Pipeline.</title>
        <authorList>
            <person name="Almutairi H."/>
            <person name="Urbaniak M.D."/>
            <person name="Bates M.D."/>
            <person name="Jariyapan N."/>
            <person name="Kwakye-Nuako G."/>
            <person name="Thomaz-Soccol V."/>
            <person name="Al-Salem W.S."/>
            <person name="Dillon R.J."/>
            <person name="Bates P.A."/>
            <person name="Gatherer D."/>
        </authorList>
    </citation>
    <scope>NUCLEOTIDE SEQUENCE [LARGE SCALE GENOMIC DNA]</scope>
</reference>
<accession>A0A836H122</accession>
<dbReference type="GeneID" id="92357099"/>
<evidence type="ECO:0000313" key="2">
    <source>
        <dbReference type="EMBL" id="KAG5468013.1"/>
    </source>
</evidence>
<proteinExistence type="predicted"/>
<reference evidence="3" key="2">
    <citation type="journal article" date="2021" name="Sci. Data">
        <title>Chromosome-scale genome sequencing, assembly and annotation of six genomes from subfamily Leishmaniinae.</title>
        <authorList>
            <person name="Almutairi H."/>
            <person name="Urbaniak M.D."/>
            <person name="Bates M.D."/>
            <person name="Jariyapan N."/>
            <person name="Kwakye-Nuako G."/>
            <person name="Thomaz Soccol V."/>
            <person name="Al-Salem W.S."/>
            <person name="Dillon R.J."/>
            <person name="Bates P.A."/>
            <person name="Gatherer D."/>
        </authorList>
    </citation>
    <scope>NUCLEOTIDE SEQUENCE [LARGE SCALE GENOMIC DNA]</scope>
</reference>
<dbReference type="Proteomes" id="UP000674143">
    <property type="component" value="Unassembled WGS sequence"/>
</dbReference>